<reference evidence="1 2" key="3">
    <citation type="journal article" date="2013" name="Rice">
        <title>Improvement of the Oryza sativa Nipponbare reference genome using next generation sequence and optical map data.</title>
        <authorList>
            <person name="Kawahara Y."/>
            <person name="de la Bastide M."/>
            <person name="Hamilton J.P."/>
            <person name="Kanamori H."/>
            <person name="McCombie W.R."/>
            <person name="Ouyang S."/>
            <person name="Schwartz D.C."/>
            <person name="Tanaka T."/>
            <person name="Wu J."/>
            <person name="Zhou S."/>
            <person name="Childs K.L."/>
            <person name="Davidson R.M."/>
            <person name="Lin H."/>
            <person name="Quesada-Ocampo L."/>
            <person name="Vaillancourt B."/>
            <person name="Sakai H."/>
            <person name="Lee S.S."/>
            <person name="Kim J."/>
            <person name="Numa H."/>
            <person name="Itoh T."/>
            <person name="Buell C.R."/>
            <person name="Matsumoto T."/>
        </authorList>
    </citation>
    <scope>NUCLEOTIDE SEQUENCE [LARGE SCALE GENOMIC DNA]</scope>
    <source>
        <strain evidence="2">cv. Nipponbare</strain>
    </source>
</reference>
<keyword evidence="2" id="KW-1185">Reference proteome</keyword>
<name>A0A0P0WJT0_ORYSJ</name>
<reference evidence="1 2" key="2">
    <citation type="journal article" date="2013" name="Plant Cell Physiol.">
        <title>Rice Annotation Project Database (RAP-DB): an integrative and interactive database for rice genomics.</title>
        <authorList>
            <person name="Sakai H."/>
            <person name="Lee S.S."/>
            <person name="Tanaka T."/>
            <person name="Numa H."/>
            <person name="Kim J."/>
            <person name="Kawahara Y."/>
            <person name="Wakimoto H."/>
            <person name="Yang C.C."/>
            <person name="Iwamoto M."/>
            <person name="Abe T."/>
            <person name="Yamada Y."/>
            <person name="Muto A."/>
            <person name="Inokuchi H."/>
            <person name="Ikemura T."/>
            <person name="Matsumoto T."/>
            <person name="Sasaki T."/>
            <person name="Itoh T."/>
        </authorList>
    </citation>
    <scope>NUCLEOTIDE SEQUENCE [LARGE SCALE GENOMIC DNA]</scope>
    <source>
        <strain evidence="2">cv. Nipponbare</strain>
    </source>
</reference>
<gene>
    <name evidence="1" type="ordered locus">Os05g0221050</name>
    <name evidence="1" type="ORF">OSNPB_050221050</name>
</gene>
<dbReference type="EMBL" id="AP014961">
    <property type="protein sequence ID" value="BAS92863.1"/>
    <property type="molecule type" value="Genomic_DNA"/>
</dbReference>
<accession>A0A0P0WJT0</accession>
<reference evidence="2" key="1">
    <citation type="journal article" date="2005" name="Nature">
        <title>The map-based sequence of the rice genome.</title>
        <authorList>
            <consortium name="International rice genome sequencing project (IRGSP)"/>
            <person name="Matsumoto T."/>
            <person name="Wu J."/>
            <person name="Kanamori H."/>
            <person name="Katayose Y."/>
            <person name="Fujisawa M."/>
            <person name="Namiki N."/>
            <person name="Mizuno H."/>
            <person name="Yamamoto K."/>
            <person name="Antonio B.A."/>
            <person name="Baba T."/>
            <person name="Sakata K."/>
            <person name="Nagamura Y."/>
            <person name="Aoki H."/>
            <person name="Arikawa K."/>
            <person name="Arita K."/>
            <person name="Bito T."/>
            <person name="Chiden Y."/>
            <person name="Fujitsuka N."/>
            <person name="Fukunaka R."/>
            <person name="Hamada M."/>
            <person name="Harada C."/>
            <person name="Hayashi A."/>
            <person name="Hijishita S."/>
            <person name="Honda M."/>
            <person name="Hosokawa S."/>
            <person name="Ichikawa Y."/>
            <person name="Idonuma A."/>
            <person name="Iijima M."/>
            <person name="Ikeda M."/>
            <person name="Ikeno M."/>
            <person name="Ito K."/>
            <person name="Ito S."/>
            <person name="Ito T."/>
            <person name="Ito Y."/>
            <person name="Ito Y."/>
            <person name="Iwabuchi A."/>
            <person name="Kamiya K."/>
            <person name="Karasawa W."/>
            <person name="Kurita K."/>
            <person name="Katagiri S."/>
            <person name="Kikuta A."/>
            <person name="Kobayashi H."/>
            <person name="Kobayashi N."/>
            <person name="Machita K."/>
            <person name="Maehara T."/>
            <person name="Masukawa M."/>
            <person name="Mizubayashi T."/>
            <person name="Mukai Y."/>
            <person name="Nagasaki H."/>
            <person name="Nagata Y."/>
            <person name="Naito S."/>
            <person name="Nakashima M."/>
            <person name="Nakama Y."/>
            <person name="Nakamichi Y."/>
            <person name="Nakamura M."/>
            <person name="Meguro A."/>
            <person name="Negishi M."/>
            <person name="Ohta I."/>
            <person name="Ohta T."/>
            <person name="Okamoto M."/>
            <person name="Ono N."/>
            <person name="Saji S."/>
            <person name="Sakaguchi M."/>
            <person name="Sakai K."/>
            <person name="Shibata M."/>
            <person name="Shimokawa T."/>
            <person name="Song J."/>
            <person name="Takazaki Y."/>
            <person name="Terasawa K."/>
            <person name="Tsugane M."/>
            <person name="Tsuji K."/>
            <person name="Ueda S."/>
            <person name="Waki K."/>
            <person name="Yamagata H."/>
            <person name="Yamamoto M."/>
            <person name="Yamamoto S."/>
            <person name="Yamane H."/>
            <person name="Yoshiki S."/>
            <person name="Yoshihara R."/>
            <person name="Yukawa K."/>
            <person name="Zhong H."/>
            <person name="Yano M."/>
            <person name="Yuan Q."/>
            <person name="Ouyang S."/>
            <person name="Liu J."/>
            <person name="Jones K.M."/>
            <person name="Gansberger K."/>
            <person name="Moffat K."/>
            <person name="Hill J."/>
            <person name="Bera J."/>
            <person name="Fadrosh D."/>
            <person name="Jin S."/>
            <person name="Johri S."/>
            <person name="Kim M."/>
            <person name="Overton L."/>
            <person name="Reardon M."/>
            <person name="Tsitrin T."/>
            <person name="Vuong H."/>
            <person name="Weaver B."/>
            <person name="Ciecko A."/>
            <person name="Tallon L."/>
            <person name="Jackson J."/>
            <person name="Pai G."/>
            <person name="Aken S.V."/>
            <person name="Utterback T."/>
            <person name="Reidmuller S."/>
            <person name="Feldblyum T."/>
            <person name="Hsiao J."/>
            <person name="Zismann V."/>
            <person name="Iobst S."/>
            <person name="de Vazeille A.R."/>
            <person name="Buell C.R."/>
            <person name="Ying K."/>
            <person name="Li Y."/>
            <person name="Lu T."/>
            <person name="Huang Y."/>
            <person name="Zhao Q."/>
            <person name="Feng Q."/>
            <person name="Zhang L."/>
            <person name="Zhu J."/>
            <person name="Weng Q."/>
            <person name="Mu J."/>
            <person name="Lu Y."/>
            <person name="Fan D."/>
            <person name="Liu Y."/>
            <person name="Guan J."/>
            <person name="Zhang Y."/>
            <person name="Yu S."/>
            <person name="Liu X."/>
            <person name="Zhang Y."/>
            <person name="Hong G."/>
            <person name="Han B."/>
            <person name="Choisne N."/>
            <person name="Demange N."/>
            <person name="Orjeda G."/>
            <person name="Samain S."/>
            <person name="Cattolico L."/>
            <person name="Pelletier E."/>
            <person name="Couloux A."/>
            <person name="Segurens B."/>
            <person name="Wincker P."/>
            <person name="D'Hont A."/>
            <person name="Scarpelli C."/>
            <person name="Weissenbach J."/>
            <person name="Salanoubat M."/>
            <person name="Quetier F."/>
            <person name="Yu Y."/>
            <person name="Kim H.R."/>
            <person name="Rambo T."/>
            <person name="Currie J."/>
            <person name="Collura K."/>
            <person name="Luo M."/>
            <person name="Yang T."/>
            <person name="Ammiraju J.S.S."/>
            <person name="Engler F."/>
            <person name="Soderlund C."/>
            <person name="Wing R.A."/>
            <person name="Palmer L.E."/>
            <person name="de la Bastide M."/>
            <person name="Spiegel L."/>
            <person name="Nascimento L."/>
            <person name="Zutavern T."/>
            <person name="O'Shaughnessy A."/>
            <person name="Dike S."/>
            <person name="Dedhia N."/>
            <person name="Preston R."/>
            <person name="Balija V."/>
            <person name="McCombie W.R."/>
            <person name="Chow T."/>
            <person name="Chen H."/>
            <person name="Chung M."/>
            <person name="Chen C."/>
            <person name="Shaw J."/>
            <person name="Wu H."/>
            <person name="Hsiao K."/>
            <person name="Chao Y."/>
            <person name="Chu M."/>
            <person name="Cheng C."/>
            <person name="Hour A."/>
            <person name="Lee P."/>
            <person name="Lin S."/>
            <person name="Lin Y."/>
            <person name="Liou J."/>
            <person name="Liu S."/>
            <person name="Hsing Y."/>
            <person name="Raghuvanshi S."/>
            <person name="Mohanty A."/>
            <person name="Bharti A.K."/>
            <person name="Gaur A."/>
            <person name="Gupta V."/>
            <person name="Kumar D."/>
            <person name="Ravi V."/>
            <person name="Vij S."/>
            <person name="Kapur A."/>
            <person name="Khurana P."/>
            <person name="Khurana P."/>
            <person name="Khurana J.P."/>
            <person name="Tyagi A.K."/>
            <person name="Gaikwad K."/>
            <person name="Singh A."/>
            <person name="Dalal V."/>
            <person name="Srivastava S."/>
            <person name="Dixit A."/>
            <person name="Pal A.K."/>
            <person name="Ghazi I.A."/>
            <person name="Yadav M."/>
            <person name="Pandit A."/>
            <person name="Bhargava A."/>
            <person name="Sureshbabu K."/>
            <person name="Batra K."/>
            <person name="Sharma T.R."/>
            <person name="Mohapatra T."/>
            <person name="Singh N.K."/>
            <person name="Messing J."/>
            <person name="Nelson A.B."/>
            <person name="Fuks G."/>
            <person name="Kavchok S."/>
            <person name="Keizer G."/>
            <person name="Linton E."/>
            <person name="Llaca V."/>
            <person name="Song R."/>
            <person name="Tanyolac B."/>
            <person name="Young S."/>
            <person name="Ho-Il K."/>
            <person name="Hahn J.H."/>
            <person name="Sangsakoo G."/>
            <person name="Vanavichit A."/>
            <person name="de Mattos Luiz.A.T."/>
            <person name="Zimmer P.D."/>
            <person name="Malone G."/>
            <person name="Dellagostin O."/>
            <person name="de Oliveira A.C."/>
            <person name="Bevan M."/>
            <person name="Bancroft I."/>
            <person name="Minx P."/>
            <person name="Cordum H."/>
            <person name="Wilson R."/>
            <person name="Cheng Z."/>
            <person name="Jin W."/>
            <person name="Jiang J."/>
            <person name="Leong S.A."/>
            <person name="Iwama H."/>
            <person name="Gojobori T."/>
            <person name="Itoh T."/>
            <person name="Niimura Y."/>
            <person name="Fujii Y."/>
            <person name="Habara T."/>
            <person name="Sakai H."/>
            <person name="Sato Y."/>
            <person name="Wilson G."/>
            <person name="Kumar K."/>
            <person name="McCouch S."/>
            <person name="Juretic N."/>
            <person name="Hoen D."/>
            <person name="Wright S."/>
            <person name="Bruskiewich R."/>
            <person name="Bureau T."/>
            <person name="Miyao A."/>
            <person name="Hirochika H."/>
            <person name="Nishikawa T."/>
            <person name="Kadowaki K."/>
            <person name="Sugiura M."/>
            <person name="Burr B."/>
            <person name="Sasaki T."/>
        </authorList>
    </citation>
    <scope>NUCLEOTIDE SEQUENCE [LARGE SCALE GENOMIC DNA]</scope>
    <source>
        <strain evidence="2">cv. Nipponbare</strain>
    </source>
</reference>
<proteinExistence type="predicted"/>
<dbReference type="Proteomes" id="UP000059680">
    <property type="component" value="Chromosome 5"/>
</dbReference>
<organism evidence="1 2">
    <name type="scientific">Oryza sativa subsp. japonica</name>
    <name type="common">Rice</name>
    <dbReference type="NCBI Taxonomy" id="39947"/>
    <lineage>
        <taxon>Eukaryota</taxon>
        <taxon>Viridiplantae</taxon>
        <taxon>Streptophyta</taxon>
        <taxon>Embryophyta</taxon>
        <taxon>Tracheophyta</taxon>
        <taxon>Spermatophyta</taxon>
        <taxon>Magnoliopsida</taxon>
        <taxon>Liliopsida</taxon>
        <taxon>Poales</taxon>
        <taxon>Poaceae</taxon>
        <taxon>BOP clade</taxon>
        <taxon>Oryzoideae</taxon>
        <taxon>Oryzeae</taxon>
        <taxon>Oryzinae</taxon>
        <taxon>Oryza</taxon>
        <taxon>Oryza sativa</taxon>
    </lineage>
</organism>
<evidence type="ECO:0000313" key="2">
    <source>
        <dbReference type="Proteomes" id="UP000059680"/>
    </source>
</evidence>
<sequence length="97" mass="10850">MAGAEAQRLSSMRSRMDHGNGIVAAIFTCNSSAAIRDEQRNRNPRYGFFLSVRDGLLCLSVMVPIDWCQAMQKDQNALDGKAKQPHQNAYSVFLLFL</sequence>
<dbReference type="PaxDb" id="39947-A0A0P0WJT0"/>
<dbReference type="InParanoid" id="A0A0P0WJT0"/>
<evidence type="ECO:0000313" key="1">
    <source>
        <dbReference type="EMBL" id="BAS92863.1"/>
    </source>
</evidence>
<protein>
    <submittedName>
        <fullName evidence="1">Os05g0221050 protein</fullName>
    </submittedName>
</protein>
<dbReference type="AlphaFoldDB" id="A0A0P0WJT0"/>